<dbReference type="UniPathway" id="UPA00232"/>
<evidence type="ECO:0000256" key="4">
    <source>
        <dbReference type="ARBA" id="ARBA00022691"/>
    </source>
</evidence>
<feature type="binding site" evidence="5">
    <location>
        <begin position="108"/>
        <end position="109"/>
    </location>
    <ligand>
        <name>S-adenosyl-L-methionine</name>
        <dbReference type="ChEBI" id="CHEBI:59789"/>
    </ligand>
</feature>
<comment type="similarity">
    <text evidence="5">Belongs to the class I-like SAM-binding methyltransferase superfamily. MenG/UbiE family.</text>
</comment>
<keyword evidence="1 5" id="KW-0474">Menaquinone biosynthesis</keyword>
<dbReference type="RefSeq" id="WP_092117205.1">
    <property type="nucleotide sequence ID" value="NZ_FMXO01000003.1"/>
</dbReference>
<dbReference type="EC" id="2.1.1.163" evidence="5"/>
<dbReference type="Gene3D" id="3.40.50.150">
    <property type="entry name" value="Vaccinia Virus protein VP39"/>
    <property type="match status" value="1"/>
</dbReference>
<evidence type="ECO:0000256" key="3">
    <source>
        <dbReference type="ARBA" id="ARBA00022679"/>
    </source>
</evidence>
<organism evidence="6 7">
    <name type="scientific">Desulfonatronum thiosulfatophilum</name>
    <dbReference type="NCBI Taxonomy" id="617002"/>
    <lineage>
        <taxon>Bacteria</taxon>
        <taxon>Pseudomonadati</taxon>
        <taxon>Thermodesulfobacteriota</taxon>
        <taxon>Desulfovibrionia</taxon>
        <taxon>Desulfovibrionales</taxon>
        <taxon>Desulfonatronaceae</taxon>
        <taxon>Desulfonatronum</taxon>
    </lineage>
</organism>
<dbReference type="EMBL" id="FMXO01000003">
    <property type="protein sequence ID" value="SDB13410.1"/>
    <property type="molecule type" value="Genomic_DNA"/>
</dbReference>
<protein>
    <recommendedName>
        <fullName evidence="5">Demethylmenaquinone methyltransferase</fullName>
        <ecNumber evidence="5">2.1.1.163</ecNumber>
    </recommendedName>
</protein>
<dbReference type="InterPro" id="IPR029063">
    <property type="entry name" value="SAM-dependent_MTases_sf"/>
</dbReference>
<keyword evidence="3 5" id="KW-0808">Transferase</keyword>
<dbReference type="Proteomes" id="UP000198771">
    <property type="component" value="Unassembled WGS sequence"/>
</dbReference>
<comment type="pathway">
    <text evidence="5">Quinol/quinone metabolism; menaquinone biosynthesis; menaquinol from 1,4-dihydroxy-2-naphthoate: step 2/2.</text>
</comment>
<dbReference type="UniPathway" id="UPA00079">
    <property type="reaction ID" value="UER00169"/>
</dbReference>
<keyword evidence="4 5" id="KW-0949">S-adenosyl-L-methionine</keyword>
<dbReference type="GO" id="GO:0009234">
    <property type="term" value="P:menaquinone biosynthetic process"/>
    <property type="evidence" value="ECO:0007669"/>
    <property type="project" value="UniProtKB-UniRule"/>
</dbReference>
<dbReference type="NCBIfam" id="TIGR01934">
    <property type="entry name" value="MenG_MenH_UbiE"/>
    <property type="match status" value="1"/>
</dbReference>
<dbReference type="STRING" id="617002.SAMN05660653_00658"/>
<dbReference type="CDD" id="cd02440">
    <property type="entry name" value="AdoMet_MTases"/>
    <property type="match status" value="1"/>
</dbReference>
<comment type="caution">
    <text evidence="5">Lacks conserved residue(s) required for the propagation of feature annotation.</text>
</comment>
<evidence type="ECO:0000256" key="5">
    <source>
        <dbReference type="HAMAP-Rule" id="MF_01813"/>
    </source>
</evidence>
<dbReference type="InterPro" id="IPR023576">
    <property type="entry name" value="UbiE/COQ5_MeTrFase_CS"/>
</dbReference>
<comment type="function">
    <text evidence="5">Methyltransferase required for the conversion of demethylmenaquinol (DMKH2) to menaquinol (MKH2).</text>
</comment>
<evidence type="ECO:0000313" key="6">
    <source>
        <dbReference type="EMBL" id="SDB13410.1"/>
    </source>
</evidence>
<dbReference type="PANTHER" id="PTHR43591">
    <property type="entry name" value="METHYLTRANSFERASE"/>
    <property type="match status" value="1"/>
</dbReference>
<proteinExistence type="inferred from homology"/>
<dbReference type="OrthoDB" id="9808140at2"/>
<accession>A0A1G6AYG9</accession>
<dbReference type="AlphaFoldDB" id="A0A1G6AYG9"/>
<sequence>MKTEHGDHGKQVVSLFGRIAPWYDFLNHFLSLGWDITWRKRLRQCVRTHRTRRVLDLAAGTLDVSREIRRQMPDVQVLAVDFSEPMLRRGQKKIRAAHEIRIQPVVADGRALPVLQESVDCVTIAFGIRNIKPRETAYREVLRVLTPGGRFCILEFGTGRQKILQGFYNLYLHRILPMVGRIFSGDPHAYRYLAESIHEFPTARDLSRELANAGFKRVYSVPLTFGIVQLHIAEKAGDADSVPEPRKFRGICEPEPGTQVRK</sequence>
<dbReference type="GO" id="GO:0032259">
    <property type="term" value="P:methylation"/>
    <property type="evidence" value="ECO:0007669"/>
    <property type="project" value="UniProtKB-KW"/>
</dbReference>
<dbReference type="Pfam" id="PF01209">
    <property type="entry name" value="Ubie_methyltran"/>
    <property type="match status" value="1"/>
</dbReference>
<evidence type="ECO:0000313" key="7">
    <source>
        <dbReference type="Proteomes" id="UP000198771"/>
    </source>
</evidence>
<gene>
    <name evidence="5" type="primary">menG</name>
    <name evidence="6" type="ORF">SAMN05660653_00658</name>
</gene>
<dbReference type="GO" id="GO:0043770">
    <property type="term" value="F:demethylmenaquinone methyltransferase activity"/>
    <property type="evidence" value="ECO:0007669"/>
    <property type="project" value="UniProtKB-UniRule"/>
</dbReference>
<dbReference type="PROSITE" id="PS51608">
    <property type="entry name" value="SAM_MT_UBIE"/>
    <property type="match status" value="1"/>
</dbReference>
<dbReference type="PROSITE" id="PS01183">
    <property type="entry name" value="UBIE_1"/>
    <property type="match status" value="1"/>
</dbReference>
<evidence type="ECO:0000256" key="1">
    <source>
        <dbReference type="ARBA" id="ARBA00022428"/>
    </source>
</evidence>
<keyword evidence="7" id="KW-1185">Reference proteome</keyword>
<keyword evidence="2 5" id="KW-0489">Methyltransferase</keyword>
<dbReference type="InterPro" id="IPR004033">
    <property type="entry name" value="UbiE/COQ5_MeTrFase"/>
</dbReference>
<comment type="catalytic activity">
    <reaction evidence="5">
        <text>a 2-demethylmenaquinol + S-adenosyl-L-methionine = a menaquinol + S-adenosyl-L-homocysteine + H(+)</text>
        <dbReference type="Rhea" id="RHEA:42640"/>
        <dbReference type="Rhea" id="RHEA-COMP:9539"/>
        <dbReference type="Rhea" id="RHEA-COMP:9563"/>
        <dbReference type="ChEBI" id="CHEBI:15378"/>
        <dbReference type="ChEBI" id="CHEBI:18151"/>
        <dbReference type="ChEBI" id="CHEBI:55437"/>
        <dbReference type="ChEBI" id="CHEBI:57856"/>
        <dbReference type="ChEBI" id="CHEBI:59789"/>
        <dbReference type="EC" id="2.1.1.163"/>
    </reaction>
</comment>
<dbReference type="GO" id="GO:0008425">
    <property type="term" value="F:2-methoxy-6-polyprenyl-1,4-benzoquinol methyltransferase activity"/>
    <property type="evidence" value="ECO:0007669"/>
    <property type="project" value="TreeGrafter"/>
</dbReference>
<dbReference type="SUPFAM" id="SSF53335">
    <property type="entry name" value="S-adenosyl-L-methionine-dependent methyltransferases"/>
    <property type="match status" value="1"/>
</dbReference>
<feature type="binding site" evidence="5">
    <location>
        <position position="81"/>
    </location>
    <ligand>
        <name>S-adenosyl-L-methionine</name>
        <dbReference type="ChEBI" id="CHEBI:59789"/>
    </ligand>
</feature>
<dbReference type="PANTHER" id="PTHR43591:SF24">
    <property type="entry name" value="2-METHOXY-6-POLYPRENYL-1,4-BENZOQUINOL METHYLASE, MITOCHONDRIAL"/>
    <property type="match status" value="1"/>
</dbReference>
<name>A0A1G6AYG9_9BACT</name>
<feature type="binding site" evidence="5">
    <location>
        <position position="61"/>
    </location>
    <ligand>
        <name>S-adenosyl-L-methionine</name>
        <dbReference type="ChEBI" id="CHEBI:59789"/>
    </ligand>
</feature>
<reference evidence="6 7" key="1">
    <citation type="submission" date="2016-10" db="EMBL/GenBank/DDBJ databases">
        <authorList>
            <person name="de Groot N.N."/>
        </authorList>
    </citation>
    <scope>NUCLEOTIDE SEQUENCE [LARGE SCALE GENOMIC DNA]</scope>
    <source>
        <strain evidence="6 7">ASO4-2</strain>
    </source>
</reference>
<evidence type="ECO:0000256" key="2">
    <source>
        <dbReference type="ARBA" id="ARBA00022603"/>
    </source>
</evidence>
<dbReference type="HAMAP" id="MF_01813">
    <property type="entry name" value="MenG_UbiE_methyltr"/>
    <property type="match status" value="1"/>
</dbReference>